<name>A0A813DBJ2_POLGL</name>
<dbReference type="Proteomes" id="UP000654075">
    <property type="component" value="Unassembled WGS sequence"/>
</dbReference>
<evidence type="ECO:0000313" key="3">
    <source>
        <dbReference type="Proteomes" id="UP000654075"/>
    </source>
</evidence>
<feature type="region of interest" description="Disordered" evidence="1">
    <location>
        <begin position="1"/>
        <end position="24"/>
    </location>
</feature>
<dbReference type="OrthoDB" id="432585at2759"/>
<organism evidence="2 3">
    <name type="scientific">Polarella glacialis</name>
    <name type="common">Dinoflagellate</name>
    <dbReference type="NCBI Taxonomy" id="89957"/>
    <lineage>
        <taxon>Eukaryota</taxon>
        <taxon>Sar</taxon>
        <taxon>Alveolata</taxon>
        <taxon>Dinophyceae</taxon>
        <taxon>Suessiales</taxon>
        <taxon>Suessiaceae</taxon>
        <taxon>Polarella</taxon>
    </lineage>
</organism>
<comment type="caution">
    <text evidence="2">The sequence shown here is derived from an EMBL/GenBank/DDBJ whole genome shotgun (WGS) entry which is preliminary data.</text>
</comment>
<dbReference type="AlphaFoldDB" id="A0A813DBJ2"/>
<sequence length="222" mass="24572">MDPAEGLGEEEGEPGDGDNYSSARDNLDSIRLQFEEERSLGAVRQVLKVEACKEYGRNLLIAPIGAIEKANSSFRVIHDGTNKVRINPKIRARDQHKCPGSGELKAVMRSSKACKSVFGLTGDVKRAHRLPRVWQAESGLQACKLSGDTVWLNEVGAFGMGPAAYHWAREASGMGRACIYLMRNRWFYQLPYADDFKWISSGAFAVDDIMLAVFLLCLLGFP</sequence>
<gene>
    <name evidence="2" type="ORF">PGLA1383_LOCUS1970</name>
</gene>
<reference evidence="2" key="1">
    <citation type="submission" date="2021-02" db="EMBL/GenBank/DDBJ databases">
        <authorList>
            <person name="Dougan E. K."/>
            <person name="Rhodes N."/>
            <person name="Thang M."/>
            <person name="Chan C."/>
        </authorList>
    </citation>
    <scope>NUCLEOTIDE SEQUENCE</scope>
</reference>
<proteinExistence type="predicted"/>
<dbReference type="EMBL" id="CAJNNV010000552">
    <property type="protein sequence ID" value="CAE8582981.1"/>
    <property type="molecule type" value="Genomic_DNA"/>
</dbReference>
<evidence type="ECO:0000313" key="2">
    <source>
        <dbReference type="EMBL" id="CAE8582981.1"/>
    </source>
</evidence>
<keyword evidence="3" id="KW-1185">Reference proteome</keyword>
<feature type="compositionally biased region" description="Acidic residues" evidence="1">
    <location>
        <begin position="7"/>
        <end position="16"/>
    </location>
</feature>
<protein>
    <submittedName>
        <fullName evidence="2">Uncharacterized protein</fullName>
    </submittedName>
</protein>
<evidence type="ECO:0000256" key="1">
    <source>
        <dbReference type="SAM" id="MobiDB-lite"/>
    </source>
</evidence>
<accession>A0A813DBJ2</accession>